<proteinExistence type="predicted"/>
<sequence>MFEWSEESKRRIEKDATPLGAPSIGLCGNASGSPLFGAAAAAAAAATAAAAAAHRAFASFNPLFSFLAKCRIGVEAAFFSIIKPQEDIHIALLSEVFAQASLRRMRDIMMEDEEGREVLQQRLLFDERFINYEALRRLPKNTLGYALMRFLDSNALHAGHRQPVRLVEDEELAYVLTRYRQLHDVMHAVFDLGITVEAEVALKLIEFYQTGLPVSCCCCCCG</sequence>
<evidence type="ECO:0000313" key="2">
    <source>
        <dbReference type="EMBL" id="CDI76279.1"/>
    </source>
</evidence>
<dbReference type="PANTHER" id="PTHR12922:SF7">
    <property type="entry name" value="UBIQUINONE BIOSYNTHESIS PROTEIN COQ4 HOMOLOG, MITOCHONDRIAL"/>
    <property type="match status" value="1"/>
</dbReference>
<evidence type="ECO:0000256" key="1">
    <source>
        <dbReference type="ARBA" id="ARBA00022688"/>
    </source>
</evidence>
<dbReference type="VEuPathDB" id="ToxoDB:EAH_00055270"/>
<dbReference type="Pfam" id="PF05019">
    <property type="entry name" value="Coq4"/>
    <property type="match status" value="1"/>
</dbReference>
<organism evidence="2 3">
    <name type="scientific">Eimeria acervulina</name>
    <name type="common">Coccidian parasite</name>
    <dbReference type="NCBI Taxonomy" id="5801"/>
    <lineage>
        <taxon>Eukaryota</taxon>
        <taxon>Sar</taxon>
        <taxon>Alveolata</taxon>
        <taxon>Apicomplexa</taxon>
        <taxon>Conoidasida</taxon>
        <taxon>Coccidia</taxon>
        <taxon>Eucoccidiorida</taxon>
        <taxon>Eimeriorina</taxon>
        <taxon>Eimeriidae</taxon>
        <taxon>Eimeria</taxon>
    </lineage>
</organism>
<reference evidence="2" key="2">
    <citation type="submission" date="2013-10" db="EMBL/GenBank/DDBJ databases">
        <authorList>
            <person name="Aslett M."/>
        </authorList>
    </citation>
    <scope>NUCLEOTIDE SEQUENCE</scope>
    <source>
        <strain evidence="2">Houghton</strain>
    </source>
</reference>
<accession>U6GCG4</accession>
<dbReference type="AlphaFoldDB" id="U6GCG4"/>
<dbReference type="Proteomes" id="UP000018050">
    <property type="component" value="Unassembled WGS sequence"/>
</dbReference>
<dbReference type="EMBL" id="HG670350">
    <property type="protein sequence ID" value="CDI76279.1"/>
    <property type="molecule type" value="Genomic_DNA"/>
</dbReference>
<dbReference type="OrthoDB" id="4249at2759"/>
<keyword evidence="2" id="KW-0830">Ubiquinone</keyword>
<keyword evidence="3" id="KW-1185">Reference proteome</keyword>
<dbReference type="RefSeq" id="XP_013253155.1">
    <property type="nucleotide sequence ID" value="XM_013397701.1"/>
</dbReference>
<reference evidence="2" key="1">
    <citation type="submission" date="2013-10" db="EMBL/GenBank/DDBJ databases">
        <title>Genomic analysis of the causative agents of coccidiosis in chickens.</title>
        <authorList>
            <person name="Reid A.J."/>
            <person name="Blake D."/>
            <person name="Billington K."/>
            <person name="Browne H."/>
            <person name="Dunn M."/>
            <person name="Hung S."/>
            <person name="Kawahara F."/>
            <person name="Miranda-Saavedra D."/>
            <person name="Mourier T."/>
            <person name="Nagra H."/>
            <person name="Otto T.D."/>
            <person name="Rawlings N."/>
            <person name="Sanchez A."/>
            <person name="Sanders M."/>
            <person name="Subramaniam C."/>
            <person name="Tay Y."/>
            <person name="Dear P."/>
            <person name="Doerig C."/>
            <person name="Gruber A."/>
            <person name="Parkinson J."/>
            <person name="Shirley M."/>
            <person name="Wan K.L."/>
            <person name="Berriman M."/>
            <person name="Tomley F."/>
            <person name="Pain A."/>
        </authorList>
    </citation>
    <scope>NUCLEOTIDE SEQUENCE</scope>
    <source>
        <strain evidence="2">Houghton</strain>
    </source>
</reference>
<protein>
    <submittedName>
        <fullName evidence="2">Ubiquinone biosynthesis protein COQ4, putative</fullName>
    </submittedName>
</protein>
<name>U6GCG4_EIMAC</name>
<gene>
    <name evidence="2" type="ORF">EAH_00055270</name>
</gene>
<dbReference type="GO" id="GO:0006744">
    <property type="term" value="P:ubiquinone biosynthetic process"/>
    <property type="evidence" value="ECO:0007669"/>
    <property type="project" value="UniProtKB-KW"/>
</dbReference>
<keyword evidence="1" id="KW-0831">Ubiquinone biosynthesis</keyword>
<dbReference type="InterPro" id="IPR007715">
    <property type="entry name" value="Coq4"/>
</dbReference>
<evidence type="ECO:0000313" key="3">
    <source>
        <dbReference type="Proteomes" id="UP000018050"/>
    </source>
</evidence>
<dbReference type="PANTHER" id="PTHR12922">
    <property type="entry name" value="UBIQUINONE BIOSYNTHESIS PROTEIN"/>
    <property type="match status" value="1"/>
</dbReference>
<dbReference type="GeneID" id="25273597"/>
<dbReference type="OMA" id="KARLCER"/>